<organism evidence="1 2">
    <name type="scientific">Macrophomina phaseolina</name>
    <dbReference type="NCBI Taxonomy" id="35725"/>
    <lineage>
        <taxon>Eukaryota</taxon>
        <taxon>Fungi</taxon>
        <taxon>Dikarya</taxon>
        <taxon>Ascomycota</taxon>
        <taxon>Pezizomycotina</taxon>
        <taxon>Dothideomycetes</taxon>
        <taxon>Dothideomycetes incertae sedis</taxon>
        <taxon>Botryosphaeriales</taxon>
        <taxon>Botryosphaeriaceae</taxon>
        <taxon>Macrophomina</taxon>
    </lineage>
</organism>
<evidence type="ECO:0000313" key="1">
    <source>
        <dbReference type="EMBL" id="KAH7062139.1"/>
    </source>
</evidence>
<reference evidence="1 2" key="1">
    <citation type="journal article" date="2021" name="Nat. Commun.">
        <title>Genetic determinants of endophytism in the Arabidopsis root mycobiome.</title>
        <authorList>
            <person name="Mesny F."/>
            <person name="Miyauchi S."/>
            <person name="Thiergart T."/>
            <person name="Pickel B."/>
            <person name="Atanasova L."/>
            <person name="Karlsson M."/>
            <person name="Huettel B."/>
            <person name="Barry K.W."/>
            <person name="Haridas S."/>
            <person name="Chen C."/>
            <person name="Bauer D."/>
            <person name="Andreopoulos W."/>
            <person name="Pangilinan J."/>
            <person name="LaButti K."/>
            <person name="Riley R."/>
            <person name="Lipzen A."/>
            <person name="Clum A."/>
            <person name="Drula E."/>
            <person name="Henrissat B."/>
            <person name="Kohler A."/>
            <person name="Grigoriev I.V."/>
            <person name="Martin F.M."/>
            <person name="Hacquard S."/>
        </authorList>
    </citation>
    <scope>NUCLEOTIDE SEQUENCE [LARGE SCALE GENOMIC DNA]</scope>
    <source>
        <strain evidence="1 2">MPI-SDFR-AT-0080</strain>
    </source>
</reference>
<evidence type="ECO:0008006" key="3">
    <source>
        <dbReference type="Google" id="ProtNLM"/>
    </source>
</evidence>
<sequence>MPGQKQLLFQLSIALLWQPYSSIYASAMRALSRGISRRYQPSHARRELAKMHSILHTHTGRWPHLDQLSKRRQH</sequence>
<evidence type="ECO:0000313" key="2">
    <source>
        <dbReference type="Proteomes" id="UP000774617"/>
    </source>
</evidence>
<name>A0ABQ8GPM4_9PEZI</name>
<dbReference type="EMBL" id="JAGTJR010000003">
    <property type="protein sequence ID" value="KAH7062139.1"/>
    <property type="molecule type" value="Genomic_DNA"/>
</dbReference>
<accession>A0ABQ8GPM4</accession>
<dbReference type="Proteomes" id="UP000774617">
    <property type="component" value="Unassembled WGS sequence"/>
</dbReference>
<gene>
    <name evidence="1" type="ORF">B0J12DRAFT_227718</name>
</gene>
<comment type="caution">
    <text evidence="1">The sequence shown here is derived from an EMBL/GenBank/DDBJ whole genome shotgun (WGS) entry which is preliminary data.</text>
</comment>
<keyword evidence="2" id="KW-1185">Reference proteome</keyword>
<proteinExistence type="predicted"/>
<protein>
    <recommendedName>
        <fullName evidence="3">Secreted protein</fullName>
    </recommendedName>
</protein>